<accession>A0AAE3A4M9</accession>
<gene>
    <name evidence="1" type="ORF">LKD36_01385</name>
</gene>
<sequence length="89" mass="10149">MAKTRNKSYILNREKYKAIRKYDHQQLEDFCGSIYESGYKNGYTNGCDTAAASSLSLEEFMQAAAEVKGIGPKKLEEIRSCIETRKQDE</sequence>
<evidence type="ECO:0000313" key="2">
    <source>
        <dbReference type="Proteomes" id="UP001198220"/>
    </source>
</evidence>
<name>A0AAE3A4M9_9FIRM</name>
<proteinExistence type="predicted"/>
<organism evidence="1 2">
    <name type="scientific">Hominiventricola filiformis</name>
    <dbReference type="NCBI Taxonomy" id="2885352"/>
    <lineage>
        <taxon>Bacteria</taxon>
        <taxon>Bacillati</taxon>
        <taxon>Bacillota</taxon>
        <taxon>Clostridia</taxon>
        <taxon>Lachnospirales</taxon>
        <taxon>Lachnospiraceae</taxon>
        <taxon>Hominiventricola</taxon>
    </lineage>
</organism>
<protein>
    <submittedName>
        <fullName evidence="1">Uncharacterized protein</fullName>
    </submittedName>
</protein>
<comment type="caution">
    <text evidence="1">The sequence shown here is derived from an EMBL/GenBank/DDBJ whole genome shotgun (WGS) entry which is preliminary data.</text>
</comment>
<dbReference type="EMBL" id="JAJEPS010000001">
    <property type="protein sequence ID" value="MCC2124827.1"/>
    <property type="molecule type" value="Genomic_DNA"/>
</dbReference>
<dbReference type="AlphaFoldDB" id="A0AAE3A4M9"/>
<evidence type="ECO:0000313" key="1">
    <source>
        <dbReference type="EMBL" id="MCC2124827.1"/>
    </source>
</evidence>
<dbReference type="Proteomes" id="UP001198220">
    <property type="component" value="Unassembled WGS sequence"/>
</dbReference>
<reference evidence="1 2" key="1">
    <citation type="submission" date="2021-10" db="EMBL/GenBank/DDBJ databases">
        <title>Anaerobic single-cell dispensing facilitates the cultivation of human gut bacteria.</title>
        <authorList>
            <person name="Afrizal A."/>
        </authorList>
    </citation>
    <scope>NUCLEOTIDE SEQUENCE [LARGE SCALE GENOMIC DNA]</scope>
    <source>
        <strain evidence="1 2">CLA-AA-H276</strain>
    </source>
</reference>
<dbReference type="RefSeq" id="WP_308458382.1">
    <property type="nucleotide sequence ID" value="NZ_JAJEPS010000001.1"/>
</dbReference>
<keyword evidence="2" id="KW-1185">Reference proteome</keyword>